<accession>D5V6X0</accession>
<evidence type="ECO:0008006" key="3">
    <source>
        <dbReference type="Google" id="ProtNLM"/>
    </source>
</evidence>
<evidence type="ECO:0000313" key="2">
    <source>
        <dbReference type="Proteomes" id="UP000000939"/>
    </source>
</evidence>
<dbReference type="RefSeq" id="WP_013136535.1">
    <property type="nucleotide sequence ID" value="NC_014166.1"/>
</dbReference>
<dbReference type="EMBL" id="CP001999">
    <property type="protein sequence ID" value="ADG94390.1"/>
    <property type="molecule type" value="Genomic_DNA"/>
</dbReference>
<evidence type="ECO:0000313" key="1">
    <source>
        <dbReference type="EMBL" id="ADG94390.1"/>
    </source>
</evidence>
<organism evidence="1 2">
    <name type="scientific">Arcobacter nitrofigilis (strain ATCC 33309 / DSM 7299 / CCUG 15893 / LMG 7604 / NCTC 12251 / CI)</name>
    <name type="common">Campylobacter nitrofigilis</name>
    <dbReference type="NCBI Taxonomy" id="572480"/>
    <lineage>
        <taxon>Bacteria</taxon>
        <taxon>Pseudomonadati</taxon>
        <taxon>Campylobacterota</taxon>
        <taxon>Epsilonproteobacteria</taxon>
        <taxon>Campylobacterales</taxon>
        <taxon>Arcobacteraceae</taxon>
        <taxon>Arcobacter</taxon>
    </lineage>
</organism>
<dbReference type="Proteomes" id="UP000000939">
    <property type="component" value="Chromosome"/>
</dbReference>
<name>D5V6X0_ARCNC</name>
<reference evidence="1 2" key="1">
    <citation type="journal article" date="2010" name="Stand. Genomic Sci.">
        <title>Complete genome sequence of Arcobacter nitrofigilis type strain (CI).</title>
        <authorList>
            <person name="Pati A."/>
            <person name="Gronow S."/>
            <person name="Lapidus A."/>
            <person name="Copeland A."/>
            <person name="Glavina Del Rio T."/>
            <person name="Nolan M."/>
            <person name="Lucas S."/>
            <person name="Tice H."/>
            <person name="Cheng J.F."/>
            <person name="Han C."/>
            <person name="Chertkov O."/>
            <person name="Bruce D."/>
            <person name="Tapia R."/>
            <person name="Goodwin L."/>
            <person name="Pitluck S."/>
            <person name="Liolios K."/>
            <person name="Ivanova N."/>
            <person name="Mavromatis K."/>
            <person name="Chen A."/>
            <person name="Palaniappan K."/>
            <person name="Land M."/>
            <person name="Hauser L."/>
            <person name="Chang Y.J."/>
            <person name="Jeffries C.D."/>
            <person name="Detter J.C."/>
            <person name="Rohde M."/>
            <person name="Goker M."/>
            <person name="Bristow J."/>
            <person name="Eisen J.A."/>
            <person name="Markowitz V."/>
            <person name="Hugenholtz P."/>
            <person name="Klenk H.P."/>
            <person name="Kyrpides N.C."/>
        </authorList>
    </citation>
    <scope>NUCLEOTIDE SEQUENCE [LARGE SCALE GENOMIC DNA]</scope>
    <source>
        <strain evidence="2">ATCC 33309 / DSM 7299 / CCUG 15893 / LMG 7604 / NCTC 12251 / CI</strain>
    </source>
</reference>
<sequence>MHKKLQKYIESYDLLQNTNTYELKPNGGMIVLINQNVNYEVLIQDEVFILDSFQAMLINAYEESVIIKSVENINLAVIRFKGAGASFFYEEFMDELMHHAKEPVYLQKDILSIFDDVEKELDVYFQNRFKPSKSQFGVMRIIELLEENLGDYDMEEVLRIANVPRKIFDKVFRWHVGLALKNYASIRKEILQ</sequence>
<proteinExistence type="predicted"/>
<keyword evidence="2" id="KW-1185">Reference proteome</keyword>
<dbReference type="HOGENOM" id="CLU_1412603_0_0_7"/>
<protein>
    <recommendedName>
        <fullName evidence="3">AraC family transcriptional regulator</fullName>
    </recommendedName>
</protein>
<dbReference type="OrthoDB" id="9821425at2"/>
<dbReference type="AlphaFoldDB" id="D5V6X0"/>
<dbReference type="KEGG" id="ant:Arnit_2742"/>
<dbReference type="STRING" id="572480.Arnit_2742"/>
<gene>
    <name evidence="1" type="ordered locus">Arnit_2742</name>
</gene>